<feature type="compositionally biased region" description="Basic and acidic residues" evidence="1">
    <location>
        <begin position="844"/>
        <end position="865"/>
    </location>
</feature>
<dbReference type="Proteomes" id="UP000652761">
    <property type="component" value="Unassembled WGS sequence"/>
</dbReference>
<dbReference type="AlphaFoldDB" id="A0A843UZY0"/>
<feature type="region of interest" description="Disordered" evidence="1">
    <location>
        <begin position="708"/>
        <end position="779"/>
    </location>
</feature>
<feature type="region of interest" description="Disordered" evidence="1">
    <location>
        <begin position="559"/>
        <end position="609"/>
    </location>
</feature>
<comment type="caution">
    <text evidence="2">The sequence shown here is derived from an EMBL/GenBank/DDBJ whole genome shotgun (WGS) entry which is preliminary data.</text>
</comment>
<keyword evidence="3" id="KW-1185">Reference proteome</keyword>
<feature type="compositionally biased region" description="Basic and acidic residues" evidence="1">
    <location>
        <begin position="906"/>
        <end position="971"/>
    </location>
</feature>
<feature type="compositionally biased region" description="Basic and acidic residues" evidence="1">
    <location>
        <begin position="727"/>
        <end position="753"/>
    </location>
</feature>
<gene>
    <name evidence="2" type="ORF">Taro_019679</name>
</gene>
<feature type="compositionally biased region" description="Polar residues" evidence="1">
    <location>
        <begin position="190"/>
        <end position="203"/>
    </location>
</feature>
<name>A0A843UZY0_COLES</name>
<feature type="region of interest" description="Disordered" evidence="1">
    <location>
        <begin position="239"/>
        <end position="343"/>
    </location>
</feature>
<proteinExistence type="predicted"/>
<feature type="compositionally biased region" description="Basic and acidic residues" evidence="1">
    <location>
        <begin position="885"/>
        <end position="899"/>
    </location>
</feature>
<dbReference type="PRINTS" id="PR01217">
    <property type="entry name" value="PRICHEXTENSN"/>
</dbReference>
<accession>A0A843UZY0</accession>
<feature type="compositionally biased region" description="Pro residues" evidence="1">
    <location>
        <begin position="118"/>
        <end position="127"/>
    </location>
</feature>
<evidence type="ECO:0000313" key="2">
    <source>
        <dbReference type="EMBL" id="MQL87150.1"/>
    </source>
</evidence>
<dbReference type="OrthoDB" id="540503at2759"/>
<feature type="compositionally biased region" description="Pro residues" evidence="1">
    <location>
        <begin position="150"/>
        <end position="180"/>
    </location>
</feature>
<evidence type="ECO:0000256" key="1">
    <source>
        <dbReference type="SAM" id="MobiDB-lite"/>
    </source>
</evidence>
<feature type="compositionally biased region" description="Polar residues" evidence="1">
    <location>
        <begin position="830"/>
        <end position="843"/>
    </location>
</feature>
<feature type="region of interest" description="Disordered" evidence="1">
    <location>
        <begin position="659"/>
        <end position="694"/>
    </location>
</feature>
<feature type="region of interest" description="Disordered" evidence="1">
    <location>
        <begin position="1"/>
        <end position="203"/>
    </location>
</feature>
<dbReference type="EMBL" id="NMUH01000956">
    <property type="protein sequence ID" value="MQL87150.1"/>
    <property type="molecule type" value="Genomic_DNA"/>
</dbReference>
<feature type="compositionally biased region" description="Low complexity" evidence="1">
    <location>
        <begin position="293"/>
        <end position="306"/>
    </location>
</feature>
<feature type="compositionally biased region" description="Low complexity" evidence="1">
    <location>
        <begin position="979"/>
        <end position="996"/>
    </location>
</feature>
<feature type="compositionally biased region" description="Basic residues" evidence="1">
    <location>
        <begin position="1025"/>
        <end position="1073"/>
    </location>
</feature>
<evidence type="ECO:0000313" key="3">
    <source>
        <dbReference type="Proteomes" id="UP000652761"/>
    </source>
</evidence>
<protein>
    <submittedName>
        <fullName evidence="2">Uncharacterized protein</fullName>
    </submittedName>
</protein>
<feature type="compositionally biased region" description="Basic and acidic residues" evidence="1">
    <location>
        <begin position="576"/>
        <end position="599"/>
    </location>
</feature>
<reference evidence="2" key="1">
    <citation type="submission" date="2017-07" db="EMBL/GenBank/DDBJ databases">
        <title>Taro Niue Genome Assembly and Annotation.</title>
        <authorList>
            <person name="Atibalentja N."/>
            <person name="Keating K."/>
            <person name="Fields C.J."/>
        </authorList>
    </citation>
    <scope>NUCLEOTIDE SEQUENCE</scope>
    <source>
        <strain evidence="2">Niue_2</strain>
        <tissue evidence="2">Leaf</tissue>
    </source>
</reference>
<feature type="region of interest" description="Disordered" evidence="1">
    <location>
        <begin position="816"/>
        <end position="1073"/>
    </location>
</feature>
<sequence>MDTLTPMGRRYAAPPSSVGGGEYQDHRSHPPPPPPMQHPQPGQFWYPPPPSSAPSGEPQFYPPHHHLQQHPAPPMVSGPFHPLPPPHYPQHQPHPAPPPPWAPPPDHLQQSYQYQPSNFPPPVPPPSGMHLGGPSPAAATGSPHRHGVSPPNPPYPGVHPVYPPPAHPSHAPAPPLPPVPSATLPHAYSQPIQTWENPSWHTTQGWEYSDSKFHYNNEEDWAARARAWAAANSATESLPMQPHYMPSGTQNNVYHDQYQLGSGPPFTDSQPSSLSTQDQQFADSATDLHRRVNSSQESSLNSLSYSVPNFPTYDARNEGLATDTSVTPSPPQRNFSSSTSVNVQEVPSSYSSVSGNKEAVDQFEKLSVPPHLSSPVISVPGQLPTSAVNSVSREQSHLPYRDQTVEYPCTGDRPQAIEQVPFDRSQVQNAGFANADQGRTIDQGLPLSSIHGWAQSIPPGPLFPHVTPVPPGPQFDSSSISSSLPGHPTQVFGRIQGPNFQPGIPPVNSPFGFDSGSSLHPVPVFPLDANEAFNLSERPKKAAVPNWLRDEIIKKKATITSSTHEHSNGDKSTVAEVHEKVSRKDDLADSKSIDSTRSTEDEDDDEDDMDAARSATINQEIKRVLTDVLLKVTDELFEEIATKVVNEDELEVDHTAVVAKHKESLSPPPSTTPKSSTKVMVPAATAGGKSGPVGQSLLGSGGLLGLANYASDDDSEETPGSNVPFTEKADDSSDQREIRDATSDHSLKEEKISAKVTAEVAGDGPMHAKSDKRNNAGSNGVLHKNLLEIAKAETAVKSLESGATFDRKVVVREKVELESESAHGDHGNGKSKTSQVTESLSKSRSSDVPHDRKDSSGRNFTREVESVGAKGNREGVGSGNLKKQVSRDQKPEKTDELGTSRRRSKDRSSKQASDGREPESRRAMYHDNDMNDKKGSGREKKDRMKEDDHWKRERTRDEKEDRFREVRDAHRPKSRQALSPSTRGRSGRESSLGSPSDDSGEEISETSKKRKLQSSRQSLSPSPTRSRRQVLRSPHSKHTQRRHSPYSHSDTRRRRRSRSSSPAHRKRSGQQYL</sequence>
<feature type="compositionally biased region" description="Polar residues" evidence="1">
    <location>
        <begin position="322"/>
        <end position="343"/>
    </location>
</feature>
<feature type="compositionally biased region" description="Polar residues" evidence="1">
    <location>
        <begin position="267"/>
        <end position="283"/>
    </location>
</feature>
<feature type="compositionally biased region" description="Pro residues" evidence="1">
    <location>
        <begin position="71"/>
        <end position="106"/>
    </location>
</feature>
<organism evidence="2 3">
    <name type="scientific">Colocasia esculenta</name>
    <name type="common">Wild taro</name>
    <name type="synonym">Arum esculentum</name>
    <dbReference type="NCBI Taxonomy" id="4460"/>
    <lineage>
        <taxon>Eukaryota</taxon>
        <taxon>Viridiplantae</taxon>
        <taxon>Streptophyta</taxon>
        <taxon>Embryophyta</taxon>
        <taxon>Tracheophyta</taxon>
        <taxon>Spermatophyta</taxon>
        <taxon>Magnoliopsida</taxon>
        <taxon>Liliopsida</taxon>
        <taxon>Araceae</taxon>
        <taxon>Aroideae</taxon>
        <taxon>Colocasieae</taxon>
        <taxon>Colocasia</taxon>
    </lineage>
</organism>
<feature type="compositionally biased region" description="Low complexity" evidence="1">
    <location>
        <begin position="1014"/>
        <end position="1024"/>
    </location>
</feature>
<feature type="compositionally biased region" description="Acidic residues" evidence="1">
    <location>
        <begin position="600"/>
        <end position="609"/>
    </location>
</feature>
<feature type="compositionally biased region" description="Basic and acidic residues" evidence="1">
    <location>
        <begin position="816"/>
        <end position="828"/>
    </location>
</feature>